<evidence type="ECO:0000313" key="2">
    <source>
        <dbReference type="Proteomes" id="UP000789525"/>
    </source>
</evidence>
<dbReference type="EMBL" id="CAJVPT010012905">
    <property type="protein sequence ID" value="CAG8591538.1"/>
    <property type="molecule type" value="Genomic_DNA"/>
</dbReference>
<comment type="caution">
    <text evidence="1">The sequence shown here is derived from an EMBL/GenBank/DDBJ whole genome shotgun (WGS) entry which is preliminary data.</text>
</comment>
<sequence>MGVSASPTFTKEQHGKEGSDEIVVVEAPMLEKEKANVEYIVRNFGYPEEDVKEWMSTVGYPVDVAVVPLQVVVQTLELMYWNRLVWSTDLNRDSNQPHLQWAISVASKLLDIAGREKEERCTGKDMTPACLIEICHKDPSRSSIPALRRLECHHEAYQHNTRGCTHSLATRHRIITHTRALYIEMYTPFHPLLITLFWTKQMHLRVYKNSCGERVWFGSKLLDWEEA</sequence>
<accession>A0ACA9MJZ4</accession>
<protein>
    <submittedName>
        <fullName evidence="1">1808_t:CDS:1</fullName>
    </submittedName>
</protein>
<organism evidence="1 2">
    <name type="scientific">Acaulospora colombiana</name>
    <dbReference type="NCBI Taxonomy" id="27376"/>
    <lineage>
        <taxon>Eukaryota</taxon>
        <taxon>Fungi</taxon>
        <taxon>Fungi incertae sedis</taxon>
        <taxon>Mucoromycota</taxon>
        <taxon>Glomeromycotina</taxon>
        <taxon>Glomeromycetes</taxon>
        <taxon>Diversisporales</taxon>
        <taxon>Acaulosporaceae</taxon>
        <taxon>Acaulospora</taxon>
    </lineage>
</organism>
<keyword evidence="2" id="KW-1185">Reference proteome</keyword>
<gene>
    <name evidence="1" type="ORF">ACOLOM_LOCUS6342</name>
</gene>
<name>A0ACA9MJZ4_9GLOM</name>
<reference evidence="1" key="1">
    <citation type="submission" date="2021-06" db="EMBL/GenBank/DDBJ databases">
        <authorList>
            <person name="Kallberg Y."/>
            <person name="Tangrot J."/>
            <person name="Rosling A."/>
        </authorList>
    </citation>
    <scope>NUCLEOTIDE SEQUENCE</scope>
    <source>
        <strain evidence="1">CL356</strain>
    </source>
</reference>
<evidence type="ECO:0000313" key="1">
    <source>
        <dbReference type="EMBL" id="CAG8591538.1"/>
    </source>
</evidence>
<dbReference type="Proteomes" id="UP000789525">
    <property type="component" value="Unassembled WGS sequence"/>
</dbReference>
<proteinExistence type="predicted"/>